<feature type="domain" description="Glycine zipper 2TM" evidence="2">
    <location>
        <begin position="23"/>
        <end position="58"/>
    </location>
</feature>
<dbReference type="InterPro" id="IPR008816">
    <property type="entry name" value="Gly_zipper_2TM_dom"/>
</dbReference>
<sequence length="60" mass="5696">MNRWKTVLVCAMAVLTPALAACTAGGAVAGGVAGHELTHSPAGTIGGAAAGAVIGHELSK</sequence>
<comment type="caution">
    <text evidence="3">The sequence shown here is derived from an EMBL/GenBank/DDBJ whole genome shotgun (WGS) entry which is preliminary data.</text>
</comment>
<dbReference type="RefSeq" id="WP_316657543.1">
    <property type="nucleotide sequence ID" value="NZ_CATYWO010000002.1"/>
</dbReference>
<dbReference type="PROSITE" id="PS51257">
    <property type="entry name" value="PROKAR_LIPOPROTEIN"/>
    <property type="match status" value="1"/>
</dbReference>
<dbReference type="Proteomes" id="UP001189616">
    <property type="component" value="Unassembled WGS sequence"/>
</dbReference>
<organism evidence="3 4">
    <name type="scientific">Ralstonia condita</name>
    <dbReference type="NCBI Taxonomy" id="3058600"/>
    <lineage>
        <taxon>Bacteria</taxon>
        <taxon>Pseudomonadati</taxon>
        <taxon>Pseudomonadota</taxon>
        <taxon>Betaproteobacteria</taxon>
        <taxon>Burkholderiales</taxon>
        <taxon>Burkholderiaceae</taxon>
        <taxon>Ralstonia</taxon>
    </lineage>
</organism>
<dbReference type="Pfam" id="PF05433">
    <property type="entry name" value="Rick_17kDa_Anti"/>
    <property type="match status" value="1"/>
</dbReference>
<accession>A0ABN9INY9</accession>
<keyword evidence="4" id="KW-1185">Reference proteome</keyword>
<evidence type="ECO:0000313" key="4">
    <source>
        <dbReference type="Proteomes" id="UP001189616"/>
    </source>
</evidence>
<gene>
    <name evidence="3" type="ORF">LMG7141_02129</name>
</gene>
<reference evidence="3 4" key="1">
    <citation type="submission" date="2023-07" db="EMBL/GenBank/DDBJ databases">
        <authorList>
            <person name="Peeters C."/>
        </authorList>
    </citation>
    <scope>NUCLEOTIDE SEQUENCE [LARGE SCALE GENOMIC DNA]</scope>
    <source>
        <strain evidence="3 4">LMG 7141</strain>
    </source>
</reference>
<protein>
    <recommendedName>
        <fullName evidence="2">Glycine zipper 2TM domain-containing protein</fullName>
    </recommendedName>
</protein>
<feature type="signal peptide" evidence="1">
    <location>
        <begin position="1"/>
        <end position="20"/>
    </location>
</feature>
<name>A0ABN9INY9_9RALS</name>
<evidence type="ECO:0000313" key="3">
    <source>
        <dbReference type="EMBL" id="CAJ0788760.1"/>
    </source>
</evidence>
<evidence type="ECO:0000256" key="1">
    <source>
        <dbReference type="SAM" id="SignalP"/>
    </source>
</evidence>
<dbReference type="EMBL" id="CATYWO010000002">
    <property type="protein sequence ID" value="CAJ0788760.1"/>
    <property type="molecule type" value="Genomic_DNA"/>
</dbReference>
<keyword evidence="1" id="KW-0732">Signal</keyword>
<feature type="chain" id="PRO_5046729576" description="Glycine zipper 2TM domain-containing protein" evidence="1">
    <location>
        <begin position="21"/>
        <end position="60"/>
    </location>
</feature>
<proteinExistence type="predicted"/>
<evidence type="ECO:0000259" key="2">
    <source>
        <dbReference type="Pfam" id="PF05433"/>
    </source>
</evidence>